<evidence type="ECO:0000313" key="1">
    <source>
        <dbReference type="EMBL" id="PLW06800.1"/>
    </source>
</evidence>
<protein>
    <submittedName>
        <fullName evidence="1">Uncharacterized protein</fullName>
    </submittedName>
</protein>
<comment type="caution">
    <text evidence="1">The sequence shown here is derived from an EMBL/GenBank/DDBJ whole genome shotgun (WGS) entry which is preliminary data.</text>
</comment>
<proteinExistence type="predicted"/>
<gene>
    <name evidence="1" type="ORF">PCASD_24090</name>
</gene>
<reference evidence="1 2" key="1">
    <citation type="submission" date="2017-11" db="EMBL/GenBank/DDBJ databases">
        <title>De novo assembly and phasing of dikaryotic genomes from two isolates of Puccinia coronata f. sp. avenae, the causal agent of oat crown rust.</title>
        <authorList>
            <person name="Miller M.E."/>
            <person name="Zhang Y."/>
            <person name="Omidvar V."/>
            <person name="Sperschneider J."/>
            <person name="Schwessinger B."/>
            <person name="Raley C."/>
            <person name="Palmer J.M."/>
            <person name="Garnica D."/>
            <person name="Upadhyaya N."/>
            <person name="Rathjen J."/>
            <person name="Taylor J.M."/>
            <person name="Park R.F."/>
            <person name="Dodds P.N."/>
            <person name="Hirsch C.D."/>
            <person name="Kianian S.F."/>
            <person name="Figueroa M."/>
        </authorList>
    </citation>
    <scope>NUCLEOTIDE SEQUENCE [LARGE SCALE GENOMIC DNA]</scope>
    <source>
        <strain evidence="1">12SD80</strain>
    </source>
</reference>
<dbReference type="Proteomes" id="UP000235392">
    <property type="component" value="Unassembled WGS sequence"/>
</dbReference>
<accession>A0A2N5S0M3</accession>
<organism evidence="1 2">
    <name type="scientific">Puccinia coronata f. sp. avenae</name>
    <dbReference type="NCBI Taxonomy" id="200324"/>
    <lineage>
        <taxon>Eukaryota</taxon>
        <taxon>Fungi</taxon>
        <taxon>Dikarya</taxon>
        <taxon>Basidiomycota</taxon>
        <taxon>Pucciniomycotina</taxon>
        <taxon>Pucciniomycetes</taxon>
        <taxon>Pucciniales</taxon>
        <taxon>Pucciniaceae</taxon>
        <taxon>Puccinia</taxon>
    </lineage>
</organism>
<dbReference type="AlphaFoldDB" id="A0A2N5S0M3"/>
<dbReference type="EMBL" id="PGCI01001184">
    <property type="protein sequence ID" value="PLW06800.1"/>
    <property type="molecule type" value="Genomic_DNA"/>
</dbReference>
<name>A0A2N5S0M3_9BASI</name>
<evidence type="ECO:0000313" key="2">
    <source>
        <dbReference type="Proteomes" id="UP000235392"/>
    </source>
</evidence>
<sequence length="73" mass="7643">MASRPFVIHMTMGKLTGPPTVVTEATVGMVLLVVDSTHLVDTHTVGEPLLDTLTASDLGAQVQALVSALVAWM</sequence>